<feature type="coiled-coil region" evidence="1">
    <location>
        <begin position="81"/>
        <end position="115"/>
    </location>
</feature>
<feature type="coiled-coil region" evidence="1">
    <location>
        <begin position="142"/>
        <end position="374"/>
    </location>
</feature>
<feature type="compositionally biased region" description="Polar residues" evidence="2">
    <location>
        <begin position="403"/>
        <end position="417"/>
    </location>
</feature>
<keyword evidence="4" id="KW-1185">Reference proteome</keyword>
<organism evidence="3 4">
    <name type="scientific">Paralvinella palmiformis</name>
    <dbReference type="NCBI Taxonomy" id="53620"/>
    <lineage>
        <taxon>Eukaryota</taxon>
        <taxon>Metazoa</taxon>
        <taxon>Spiralia</taxon>
        <taxon>Lophotrochozoa</taxon>
        <taxon>Annelida</taxon>
        <taxon>Polychaeta</taxon>
        <taxon>Sedentaria</taxon>
        <taxon>Canalipalpata</taxon>
        <taxon>Terebellida</taxon>
        <taxon>Terebelliformia</taxon>
        <taxon>Alvinellidae</taxon>
        <taxon>Paralvinella</taxon>
    </lineage>
</organism>
<accession>A0AAD9NC55</accession>
<feature type="region of interest" description="Disordered" evidence="2">
    <location>
        <begin position="393"/>
        <end position="420"/>
    </location>
</feature>
<dbReference type="AlphaFoldDB" id="A0AAD9NC55"/>
<protein>
    <submittedName>
        <fullName evidence="3">Uncharacterized protein</fullName>
    </submittedName>
</protein>
<reference evidence="3" key="1">
    <citation type="journal article" date="2023" name="Mol. Biol. Evol.">
        <title>Third-Generation Sequencing Reveals the Adaptive Role of the Epigenome in Three Deep-Sea Polychaetes.</title>
        <authorList>
            <person name="Perez M."/>
            <person name="Aroh O."/>
            <person name="Sun Y."/>
            <person name="Lan Y."/>
            <person name="Juniper S.K."/>
            <person name="Young C.R."/>
            <person name="Angers B."/>
            <person name="Qian P.Y."/>
        </authorList>
    </citation>
    <scope>NUCLEOTIDE SEQUENCE</scope>
    <source>
        <strain evidence="3">P08H-3</strain>
    </source>
</reference>
<evidence type="ECO:0000313" key="4">
    <source>
        <dbReference type="Proteomes" id="UP001208570"/>
    </source>
</evidence>
<proteinExistence type="predicted"/>
<name>A0AAD9NC55_9ANNE</name>
<evidence type="ECO:0000256" key="1">
    <source>
        <dbReference type="SAM" id="Coils"/>
    </source>
</evidence>
<dbReference type="EMBL" id="JAODUP010000091">
    <property type="protein sequence ID" value="KAK2162806.1"/>
    <property type="molecule type" value="Genomic_DNA"/>
</dbReference>
<keyword evidence="1" id="KW-0175">Coiled coil</keyword>
<sequence>MEFPLDPNMAEWVKPRLNRRNPHELHWRREPPEWGGSINKRHGHLYSHLADAACCMQCGAVPCPFDHEEHKRQKLADLEFVKELAKERKALKEKVNQLQTLIKNMEDKMAEWREDRRLDETLYVEQHKYRECRHLFQMTERLLQFESQQREWERQRRKMEEEIDRIKMLNVDASKRIQAYKKDQEKLRILTKRLQDLEQENSSLSEENERFKQLVVKQGDEIESLETKNRDIVKQNEQTQYHMRKLRVELDDAHEELANVRNSLVSKTDELSEAKASLNALTEELCTRVRDFNERDELNQKLIKELRNEIECLLARLQSAELDNSALQAQVLDQLAEIERLRSKLSRDTRFKKFVTIKREYNDLKEKNDNLLHRVYEHEQVCPPIQFMTSKGRVKSAAPVRRSVSSPGGNRPVSASDTVPMLNRRKWEYPKLVSSEDSHGNME</sequence>
<evidence type="ECO:0000313" key="3">
    <source>
        <dbReference type="EMBL" id="KAK2162806.1"/>
    </source>
</evidence>
<comment type="caution">
    <text evidence="3">The sequence shown here is derived from an EMBL/GenBank/DDBJ whole genome shotgun (WGS) entry which is preliminary data.</text>
</comment>
<evidence type="ECO:0000256" key="2">
    <source>
        <dbReference type="SAM" id="MobiDB-lite"/>
    </source>
</evidence>
<dbReference type="Proteomes" id="UP001208570">
    <property type="component" value="Unassembled WGS sequence"/>
</dbReference>
<gene>
    <name evidence="3" type="ORF">LSH36_91g03044</name>
</gene>